<feature type="non-terminal residue" evidence="3">
    <location>
        <position position="1"/>
    </location>
</feature>
<evidence type="ECO:0000259" key="2">
    <source>
        <dbReference type="Pfam" id="PF13843"/>
    </source>
</evidence>
<dbReference type="Pfam" id="PF13843">
    <property type="entry name" value="DDE_Tnp_1_7"/>
    <property type="match status" value="1"/>
</dbReference>
<evidence type="ECO:0000313" key="3">
    <source>
        <dbReference type="EMBL" id="CAB4043789.1"/>
    </source>
</evidence>
<sequence length="207" mass="23722">MRPTKSFQEPDEELNPDIIGDSSDSENENSLAQTSSAQEKSDQHCGRRPGRGRGHGSGHKRGRGKSGRGKMFEVIMTETNLYREQCQNAKPSPALWTDVTVEEIMAFMGVVIAMGMTHLPEVFDYWRTEPILSMPWYSSIFSRTRFLLISRYLHLADNTMQPERVHPSYKLFKLGRIPEMLCQTFKSLYVPTRNLSIDEQMIGTKCR</sequence>
<dbReference type="InterPro" id="IPR029526">
    <property type="entry name" value="PGBD"/>
</dbReference>
<dbReference type="OrthoDB" id="6090197at2759"/>
<gene>
    <name evidence="3" type="ORF">PACLA_8A015789</name>
</gene>
<organism evidence="3 4">
    <name type="scientific">Paramuricea clavata</name>
    <name type="common">Red gorgonian</name>
    <name type="synonym">Violescent sea-whip</name>
    <dbReference type="NCBI Taxonomy" id="317549"/>
    <lineage>
        <taxon>Eukaryota</taxon>
        <taxon>Metazoa</taxon>
        <taxon>Cnidaria</taxon>
        <taxon>Anthozoa</taxon>
        <taxon>Octocorallia</taxon>
        <taxon>Malacalcyonacea</taxon>
        <taxon>Plexauridae</taxon>
        <taxon>Paramuricea</taxon>
    </lineage>
</organism>
<name>A0A7D9KEY3_PARCT</name>
<feature type="region of interest" description="Disordered" evidence="1">
    <location>
        <begin position="1"/>
        <end position="70"/>
    </location>
</feature>
<keyword evidence="4" id="KW-1185">Reference proteome</keyword>
<accession>A0A7D9KEY3</accession>
<evidence type="ECO:0000313" key="4">
    <source>
        <dbReference type="Proteomes" id="UP001152795"/>
    </source>
</evidence>
<proteinExistence type="predicted"/>
<comment type="caution">
    <text evidence="3">The sequence shown here is derived from an EMBL/GenBank/DDBJ whole genome shotgun (WGS) entry which is preliminary data.</text>
</comment>
<dbReference type="AlphaFoldDB" id="A0A7D9KEY3"/>
<dbReference type="Proteomes" id="UP001152795">
    <property type="component" value="Unassembled WGS sequence"/>
</dbReference>
<reference evidence="3" key="1">
    <citation type="submission" date="2020-04" db="EMBL/GenBank/DDBJ databases">
        <authorList>
            <person name="Alioto T."/>
            <person name="Alioto T."/>
            <person name="Gomez Garrido J."/>
        </authorList>
    </citation>
    <scope>NUCLEOTIDE SEQUENCE</scope>
    <source>
        <strain evidence="3">A484AB</strain>
    </source>
</reference>
<protein>
    <recommendedName>
        <fullName evidence="2">PiggyBac transposable element-derived protein domain-containing protein</fullName>
    </recommendedName>
</protein>
<feature type="domain" description="PiggyBac transposable element-derived protein" evidence="2">
    <location>
        <begin position="70"/>
        <end position="207"/>
    </location>
</feature>
<dbReference type="EMBL" id="CACRXK020033187">
    <property type="protein sequence ID" value="CAB4043789.1"/>
    <property type="molecule type" value="Genomic_DNA"/>
</dbReference>
<feature type="compositionally biased region" description="Polar residues" evidence="1">
    <location>
        <begin position="28"/>
        <end position="38"/>
    </location>
</feature>
<dbReference type="PANTHER" id="PTHR46599:SF3">
    <property type="entry name" value="PIGGYBAC TRANSPOSABLE ELEMENT-DERIVED PROTEIN 4"/>
    <property type="match status" value="1"/>
</dbReference>
<dbReference type="PANTHER" id="PTHR46599">
    <property type="entry name" value="PIGGYBAC TRANSPOSABLE ELEMENT-DERIVED PROTEIN 4"/>
    <property type="match status" value="1"/>
</dbReference>
<evidence type="ECO:0000256" key="1">
    <source>
        <dbReference type="SAM" id="MobiDB-lite"/>
    </source>
</evidence>
<feature type="compositionally biased region" description="Basic residues" evidence="1">
    <location>
        <begin position="46"/>
        <end position="68"/>
    </location>
</feature>